<feature type="transmembrane region" description="Helical" evidence="1">
    <location>
        <begin position="30"/>
        <end position="47"/>
    </location>
</feature>
<dbReference type="InterPro" id="IPR025588">
    <property type="entry name" value="YcxB-like_C"/>
</dbReference>
<keyword evidence="4" id="KW-1185">Reference proteome</keyword>
<accession>A0A7X2NIY4</accession>
<organism evidence="3 4">
    <name type="scientific">Clostridium porci</name>
    <dbReference type="NCBI Taxonomy" id="2605778"/>
    <lineage>
        <taxon>Bacteria</taxon>
        <taxon>Bacillati</taxon>
        <taxon>Bacillota</taxon>
        <taxon>Clostridia</taxon>
        <taxon>Eubacteriales</taxon>
        <taxon>Clostridiaceae</taxon>
        <taxon>Clostridium</taxon>
    </lineage>
</organism>
<feature type="domain" description="YcxB-like C-terminal" evidence="2">
    <location>
        <begin position="100"/>
        <end position="157"/>
    </location>
</feature>
<evidence type="ECO:0000313" key="3">
    <source>
        <dbReference type="EMBL" id="MSS35613.1"/>
    </source>
</evidence>
<evidence type="ECO:0000313" key="4">
    <source>
        <dbReference type="Proteomes" id="UP000429958"/>
    </source>
</evidence>
<dbReference type="AlphaFoldDB" id="A0A7X2NIY4"/>
<reference evidence="3 4" key="1">
    <citation type="submission" date="2019-08" db="EMBL/GenBank/DDBJ databases">
        <title>In-depth cultivation of the pig gut microbiome towards novel bacterial diversity and tailored functional studies.</title>
        <authorList>
            <person name="Wylensek D."/>
            <person name="Hitch T.C.A."/>
            <person name="Clavel T."/>
        </authorList>
    </citation>
    <scope>NUCLEOTIDE SEQUENCE [LARGE SCALE GENOMIC DNA]</scope>
    <source>
        <strain evidence="3 4">WCA-389-WT-23D1</strain>
    </source>
</reference>
<keyword evidence="1" id="KW-1133">Transmembrane helix</keyword>
<keyword evidence="1" id="KW-0472">Membrane</keyword>
<dbReference type="Proteomes" id="UP000429958">
    <property type="component" value="Unassembled WGS sequence"/>
</dbReference>
<dbReference type="EMBL" id="VUMD01000002">
    <property type="protein sequence ID" value="MSS35613.1"/>
    <property type="molecule type" value="Genomic_DNA"/>
</dbReference>
<evidence type="ECO:0000259" key="2">
    <source>
        <dbReference type="Pfam" id="PF14317"/>
    </source>
</evidence>
<evidence type="ECO:0000256" key="1">
    <source>
        <dbReference type="SAM" id="Phobius"/>
    </source>
</evidence>
<feature type="transmembrane region" description="Helical" evidence="1">
    <location>
        <begin position="53"/>
        <end position="76"/>
    </location>
</feature>
<sequence>MVEFENRYYEDEKMTEVYVRRILCGRVRRYGLACTVLGTVMLAAYMVEQNYIWIGIDAAALIVSVAVMLLTPVYTLRQMREHERRIHNGKQVETVITFGDKIQVVEGSLALAVEYSQIMKVYDWEKMYVLMISRQNGIIIHPDGFVKGSLDEFRGFIKDKCVNAKVAL</sequence>
<gene>
    <name evidence="3" type="ORF">FYJ39_03215</name>
</gene>
<name>A0A7X2NIY4_9CLOT</name>
<proteinExistence type="predicted"/>
<dbReference type="RefSeq" id="WP_154471011.1">
    <property type="nucleotide sequence ID" value="NZ_VUMD01000002.1"/>
</dbReference>
<comment type="caution">
    <text evidence="3">The sequence shown here is derived from an EMBL/GenBank/DDBJ whole genome shotgun (WGS) entry which is preliminary data.</text>
</comment>
<keyword evidence="1" id="KW-0812">Transmembrane</keyword>
<protein>
    <submittedName>
        <fullName evidence="3">YcxB family protein</fullName>
    </submittedName>
</protein>
<dbReference type="Pfam" id="PF14317">
    <property type="entry name" value="YcxB"/>
    <property type="match status" value="1"/>
</dbReference>